<dbReference type="EMBL" id="CP000237">
    <property type="protein sequence ID" value="ABD45824.1"/>
    <property type="molecule type" value="Genomic_DNA"/>
</dbReference>
<feature type="transmembrane region" description="Helical" evidence="2">
    <location>
        <begin position="115"/>
        <end position="135"/>
    </location>
</feature>
<evidence type="ECO:0000313" key="3">
    <source>
        <dbReference type="EMBL" id="ABD45824.1"/>
    </source>
</evidence>
<keyword evidence="2" id="KW-1133">Transmembrane helix</keyword>
<dbReference type="Proteomes" id="UP000001942">
    <property type="component" value="Chromosome"/>
</dbReference>
<dbReference type="PANTHER" id="PTHR34300">
    <property type="entry name" value="QUEUOSINE PRECURSOR TRANSPORTER-RELATED"/>
    <property type="match status" value="1"/>
</dbReference>
<evidence type="ECO:0000256" key="1">
    <source>
        <dbReference type="NCBIfam" id="TIGR00697"/>
    </source>
</evidence>
<dbReference type="eggNOG" id="COG1738">
    <property type="taxonomic scope" value="Bacteria"/>
</dbReference>
<dbReference type="InterPro" id="IPR003744">
    <property type="entry name" value="YhhQ"/>
</dbReference>
<organism evidence="3 4">
    <name type="scientific">Ehrlichia sennetsu (strain ATCC VR-367 / Miyayama)</name>
    <name type="common">Neorickettsia sennetsu</name>
    <dbReference type="NCBI Taxonomy" id="222891"/>
    <lineage>
        <taxon>Bacteria</taxon>
        <taxon>Pseudomonadati</taxon>
        <taxon>Pseudomonadota</taxon>
        <taxon>Alphaproteobacteria</taxon>
        <taxon>Rickettsiales</taxon>
        <taxon>Anaplasmataceae</taxon>
        <taxon>Ehrlichia</taxon>
    </lineage>
</organism>
<reference evidence="3 4" key="1">
    <citation type="journal article" date="2006" name="PLoS Genet.">
        <title>Comparative genomics of emerging human ehrlichiosis agents.</title>
        <authorList>
            <person name="Dunning Hotopp J.C."/>
            <person name="Lin M."/>
            <person name="Madupu R."/>
            <person name="Crabtree J."/>
            <person name="Angiuoli S.V."/>
            <person name="Eisen J.A."/>
            <person name="Seshadri R."/>
            <person name="Ren Q."/>
            <person name="Wu M."/>
            <person name="Utterback T.R."/>
            <person name="Smith S."/>
            <person name="Lewis M."/>
            <person name="Khouri H."/>
            <person name="Zhang C."/>
            <person name="Niu H."/>
            <person name="Lin Q."/>
            <person name="Ohashi N."/>
            <person name="Zhi N."/>
            <person name="Nelson W."/>
            <person name="Brinkac L.M."/>
            <person name="Dodson R.J."/>
            <person name="Rosovitz M.J."/>
            <person name="Sundaram J."/>
            <person name="Daugherty S.C."/>
            <person name="Davidsen T."/>
            <person name="Durkin A.S."/>
            <person name="Gwinn M."/>
            <person name="Haft D.H."/>
            <person name="Selengut J.D."/>
            <person name="Sullivan S.A."/>
            <person name="Zafar N."/>
            <person name="Zhou L."/>
            <person name="Benahmed F."/>
            <person name="Forberger H."/>
            <person name="Halpin R."/>
            <person name="Mulligan S."/>
            <person name="Robinson J."/>
            <person name="White O."/>
            <person name="Rikihisa Y."/>
            <person name="Tettelin H."/>
        </authorList>
    </citation>
    <scope>NUCLEOTIDE SEQUENCE [LARGE SCALE GENOMIC DNA]</scope>
    <source>
        <strain evidence="4">ATCC VR-367 / Miyayama</strain>
    </source>
</reference>
<keyword evidence="4" id="KW-1185">Reference proteome</keyword>
<keyword evidence="2" id="KW-0472">Membrane</keyword>
<feature type="transmembrane region" description="Helical" evidence="2">
    <location>
        <begin position="44"/>
        <end position="62"/>
    </location>
</feature>
<evidence type="ECO:0000256" key="2">
    <source>
        <dbReference type="SAM" id="Phobius"/>
    </source>
</evidence>
<feature type="transmembrane region" description="Helical" evidence="2">
    <location>
        <begin position="147"/>
        <end position="173"/>
    </location>
</feature>
<accession>Q2GF24</accession>
<protein>
    <recommendedName>
        <fullName evidence="1">Queuosine precursor transporter</fullName>
    </recommendedName>
</protein>
<dbReference type="HOGENOM" id="CLU_075503_2_1_5"/>
<dbReference type="Pfam" id="PF02592">
    <property type="entry name" value="Vut_1"/>
    <property type="match status" value="1"/>
</dbReference>
<gene>
    <name evidence="3" type="ordered locus">NSE_0029</name>
</gene>
<dbReference type="AlphaFoldDB" id="Q2GF24"/>
<name>Q2GF24_EHRS3</name>
<feature type="transmembrane region" description="Helical" evidence="2">
    <location>
        <begin position="185"/>
        <end position="210"/>
    </location>
</feature>
<keyword evidence="2" id="KW-0812">Transmembrane</keyword>
<proteinExistence type="predicted"/>
<dbReference type="PANTHER" id="PTHR34300:SF2">
    <property type="entry name" value="QUEUOSINE PRECURSOR TRANSPORTER-RELATED"/>
    <property type="match status" value="1"/>
</dbReference>
<dbReference type="KEGG" id="nse:NSE_0029"/>
<feature type="transmembrane region" description="Helical" evidence="2">
    <location>
        <begin position="74"/>
        <end position="95"/>
    </location>
</feature>
<sequence>MMTILISFKFFGEKGICAFSSCVFILANIQVLRQAQFFFQDTPVALGTISFSSIFLANNILTEYRGVKAAKTSVYLSFLLYAFFTLEMIITLSYSPKTDVHYSCMQRLFQSNATLLFSGIIAYLVSQLSDIYIFSGLKQILPNRRFLWLRNVIGTGLSSLIDNIIFSTLAWYVLTGKPVEMKSLVFTYILGTYWIRILVALLGTPFLYFAKRLA</sequence>
<evidence type="ECO:0000313" key="4">
    <source>
        <dbReference type="Proteomes" id="UP000001942"/>
    </source>
</evidence>
<dbReference type="NCBIfam" id="TIGR00697">
    <property type="entry name" value="queuosine precursor transporter"/>
    <property type="match status" value="1"/>
</dbReference>
<dbReference type="STRING" id="222891.NSE_0029"/>